<evidence type="ECO:0000256" key="1">
    <source>
        <dbReference type="SAM" id="MobiDB-lite"/>
    </source>
</evidence>
<evidence type="ECO:0000313" key="2">
    <source>
        <dbReference type="EMBL" id="KAF6130787.1"/>
    </source>
</evidence>
<reference evidence="2 3" key="1">
    <citation type="journal article" date="2020" name="Nature">
        <title>Six reference-quality genomes reveal evolution of bat adaptations.</title>
        <authorList>
            <person name="Jebb D."/>
            <person name="Huang Z."/>
            <person name="Pippel M."/>
            <person name="Hughes G.M."/>
            <person name="Lavrichenko K."/>
            <person name="Devanna P."/>
            <person name="Winkler S."/>
            <person name="Jermiin L.S."/>
            <person name="Skirmuntt E.C."/>
            <person name="Katzourakis A."/>
            <person name="Burkitt-Gray L."/>
            <person name="Ray D.A."/>
            <person name="Sullivan K.A.M."/>
            <person name="Roscito J.G."/>
            <person name="Kirilenko B.M."/>
            <person name="Davalos L.M."/>
            <person name="Corthals A.P."/>
            <person name="Power M.L."/>
            <person name="Jones G."/>
            <person name="Ransome R.D."/>
            <person name="Dechmann D.K.N."/>
            <person name="Locatelli A.G."/>
            <person name="Puechmaille S.J."/>
            <person name="Fedrigo O."/>
            <person name="Jarvis E.D."/>
            <person name="Hiller M."/>
            <person name="Vernes S.C."/>
            <person name="Myers E.W."/>
            <person name="Teeling E.C."/>
        </authorList>
    </citation>
    <scope>NUCLEOTIDE SEQUENCE [LARGE SCALE GENOMIC DNA]</scope>
    <source>
        <strain evidence="2">Bat1K_MPI-CBG_1</strain>
    </source>
</reference>
<feature type="compositionally biased region" description="Pro residues" evidence="1">
    <location>
        <begin position="104"/>
        <end position="118"/>
    </location>
</feature>
<accession>A0A834BI56</accession>
<protein>
    <submittedName>
        <fullName evidence="2">Uncharacterized protein</fullName>
    </submittedName>
</protein>
<organism evidence="2 3">
    <name type="scientific">Phyllostomus discolor</name>
    <name type="common">pale spear-nosed bat</name>
    <dbReference type="NCBI Taxonomy" id="89673"/>
    <lineage>
        <taxon>Eukaryota</taxon>
        <taxon>Metazoa</taxon>
        <taxon>Chordata</taxon>
        <taxon>Craniata</taxon>
        <taxon>Vertebrata</taxon>
        <taxon>Euteleostomi</taxon>
        <taxon>Mammalia</taxon>
        <taxon>Eutheria</taxon>
        <taxon>Laurasiatheria</taxon>
        <taxon>Chiroptera</taxon>
        <taxon>Yangochiroptera</taxon>
        <taxon>Phyllostomidae</taxon>
        <taxon>Phyllostominae</taxon>
        <taxon>Phyllostomus</taxon>
    </lineage>
</organism>
<comment type="caution">
    <text evidence="2">The sequence shown here is derived from an EMBL/GenBank/DDBJ whole genome shotgun (WGS) entry which is preliminary data.</text>
</comment>
<gene>
    <name evidence="2" type="ORF">HJG60_007765</name>
</gene>
<dbReference type="Proteomes" id="UP000664940">
    <property type="component" value="Unassembled WGS sequence"/>
</dbReference>
<dbReference type="EMBL" id="JABVXQ010000001">
    <property type="protein sequence ID" value="KAF6130787.1"/>
    <property type="molecule type" value="Genomic_DNA"/>
</dbReference>
<sequence>MRPINASGHLPALSGGGAGNPVITAAQCQPPGASGCRWTMMTSLCLSSGTRIPPGATVSNTAFPRSCPSARKAFLSSLSGFSTMEGELTTFILLQCREKAGRQPPSPQGREPPLPPEGGPRQRSSLRSEKKCTLFLLLPGHVASRSRPHGGWVGSLFARPPAAGF</sequence>
<name>A0A834BI56_9CHIR</name>
<evidence type="ECO:0000313" key="3">
    <source>
        <dbReference type="Proteomes" id="UP000664940"/>
    </source>
</evidence>
<dbReference type="AlphaFoldDB" id="A0A834BI56"/>
<feature type="region of interest" description="Disordered" evidence="1">
    <location>
        <begin position="100"/>
        <end position="125"/>
    </location>
</feature>
<proteinExistence type="predicted"/>